<protein>
    <submittedName>
        <fullName evidence="2">Uncharacterized protein</fullName>
    </submittedName>
</protein>
<organism evidence="2 3">
    <name type="scientific">Armillaria gallica</name>
    <name type="common">Bulbous honey fungus</name>
    <name type="synonym">Armillaria bulbosa</name>
    <dbReference type="NCBI Taxonomy" id="47427"/>
    <lineage>
        <taxon>Eukaryota</taxon>
        <taxon>Fungi</taxon>
        <taxon>Dikarya</taxon>
        <taxon>Basidiomycota</taxon>
        <taxon>Agaricomycotina</taxon>
        <taxon>Agaricomycetes</taxon>
        <taxon>Agaricomycetidae</taxon>
        <taxon>Agaricales</taxon>
        <taxon>Marasmiineae</taxon>
        <taxon>Physalacriaceae</taxon>
        <taxon>Armillaria</taxon>
    </lineage>
</organism>
<name>A0A2H3CE30_ARMGA</name>
<evidence type="ECO:0000313" key="2">
    <source>
        <dbReference type="EMBL" id="PBK81349.1"/>
    </source>
</evidence>
<dbReference type="Proteomes" id="UP000217790">
    <property type="component" value="Unassembled WGS sequence"/>
</dbReference>
<feature type="region of interest" description="Disordered" evidence="1">
    <location>
        <begin position="1"/>
        <end position="20"/>
    </location>
</feature>
<evidence type="ECO:0000256" key="1">
    <source>
        <dbReference type="SAM" id="MobiDB-lite"/>
    </source>
</evidence>
<gene>
    <name evidence="2" type="ORF">ARMGADRAFT_895963</name>
</gene>
<feature type="non-terminal residue" evidence="2">
    <location>
        <position position="1"/>
    </location>
</feature>
<accession>A0A2H3CE30</accession>
<dbReference type="AlphaFoldDB" id="A0A2H3CE30"/>
<reference evidence="3" key="1">
    <citation type="journal article" date="2017" name="Nat. Ecol. Evol.">
        <title>Genome expansion and lineage-specific genetic innovations in the forest pathogenic fungi Armillaria.</title>
        <authorList>
            <person name="Sipos G."/>
            <person name="Prasanna A.N."/>
            <person name="Walter M.C."/>
            <person name="O'Connor E."/>
            <person name="Balint B."/>
            <person name="Krizsan K."/>
            <person name="Kiss B."/>
            <person name="Hess J."/>
            <person name="Varga T."/>
            <person name="Slot J."/>
            <person name="Riley R."/>
            <person name="Boka B."/>
            <person name="Rigling D."/>
            <person name="Barry K."/>
            <person name="Lee J."/>
            <person name="Mihaltcheva S."/>
            <person name="LaButti K."/>
            <person name="Lipzen A."/>
            <person name="Waldron R."/>
            <person name="Moloney N.M."/>
            <person name="Sperisen C."/>
            <person name="Kredics L."/>
            <person name="Vagvoelgyi C."/>
            <person name="Patrignani A."/>
            <person name="Fitzpatrick D."/>
            <person name="Nagy I."/>
            <person name="Doyle S."/>
            <person name="Anderson J.B."/>
            <person name="Grigoriev I.V."/>
            <person name="Gueldener U."/>
            <person name="Muensterkoetter M."/>
            <person name="Nagy L.G."/>
        </authorList>
    </citation>
    <scope>NUCLEOTIDE SEQUENCE [LARGE SCALE GENOMIC DNA]</scope>
    <source>
        <strain evidence="3">Ar21-2</strain>
    </source>
</reference>
<proteinExistence type="predicted"/>
<sequence length="54" mass="6041">NDAEEQQEAQMSKRQWQNKEKAFGEGDHLVSWIWLTEGAMGDGSDGMANQGMLV</sequence>
<feature type="non-terminal residue" evidence="2">
    <location>
        <position position="54"/>
    </location>
</feature>
<dbReference type="EMBL" id="KZ293731">
    <property type="protein sequence ID" value="PBK81349.1"/>
    <property type="molecule type" value="Genomic_DNA"/>
</dbReference>
<dbReference type="InParanoid" id="A0A2H3CE30"/>
<evidence type="ECO:0000313" key="3">
    <source>
        <dbReference type="Proteomes" id="UP000217790"/>
    </source>
</evidence>
<keyword evidence="3" id="KW-1185">Reference proteome</keyword>